<feature type="active site" description="Nucleophile" evidence="2">
    <location>
        <position position="14"/>
    </location>
</feature>
<dbReference type="GO" id="GO:0018845">
    <property type="term" value="F:2-hydroxychromene-2-carboxylate isomerase activity"/>
    <property type="evidence" value="ECO:0007669"/>
    <property type="project" value="UniProtKB-UniRule"/>
</dbReference>
<dbReference type="PANTHER" id="PTHR42943">
    <property type="entry name" value="GLUTATHIONE S-TRANSFERASE KAPPA"/>
    <property type="match status" value="1"/>
</dbReference>
<evidence type="ECO:0000256" key="2">
    <source>
        <dbReference type="PIRSR" id="PIRSR006386-1"/>
    </source>
</evidence>
<sequence length="201" mass="22536">MAAAPLEFYFDFYSPYGYLASARIDEIASRHGREVIWRPFLVGATFALTGARPLVDIPLLGDYSLHDMERCAREQGVAFQLPENFPKAALAPSRAFYWLVDSQPETARQLARAVYHATFAEGRDGTAADLVADLAEPLGVDRQQLLEGIQRPEVKERLKQETEAAVARGVFGSPFIFVDDEPFWGNDRLEQVDRWLATGGW</sequence>
<accession>A0A0F7JVN4</accession>
<gene>
    <name evidence="4" type="ORF">AAY24_02540</name>
</gene>
<dbReference type="InterPro" id="IPR051924">
    <property type="entry name" value="GST_Kappa/NadH"/>
</dbReference>
<dbReference type="PANTHER" id="PTHR42943:SF2">
    <property type="entry name" value="GLUTATHIONE S-TRANSFERASE KAPPA 1"/>
    <property type="match status" value="1"/>
</dbReference>
<dbReference type="GO" id="GO:0004602">
    <property type="term" value="F:glutathione peroxidase activity"/>
    <property type="evidence" value="ECO:0007669"/>
    <property type="project" value="TreeGrafter"/>
</dbReference>
<dbReference type="Proteomes" id="UP000034410">
    <property type="component" value="Chromosome"/>
</dbReference>
<dbReference type="Gene3D" id="3.40.30.10">
    <property type="entry name" value="Glutaredoxin"/>
    <property type="match status" value="1"/>
</dbReference>
<evidence type="ECO:0000313" key="5">
    <source>
        <dbReference type="Proteomes" id="UP000034410"/>
    </source>
</evidence>
<dbReference type="KEGG" id="seds:AAY24_02540"/>
<evidence type="ECO:0000256" key="1">
    <source>
        <dbReference type="PIRNR" id="PIRNR006386"/>
    </source>
</evidence>
<dbReference type="SUPFAM" id="SSF52833">
    <property type="entry name" value="Thioredoxin-like"/>
    <property type="match status" value="1"/>
</dbReference>
<dbReference type="GO" id="GO:0004364">
    <property type="term" value="F:glutathione transferase activity"/>
    <property type="evidence" value="ECO:0007669"/>
    <property type="project" value="TreeGrafter"/>
</dbReference>
<protein>
    <recommendedName>
        <fullName evidence="1">2-hydroxychromene-2-carboxylate isomerase</fullName>
        <ecNumber evidence="1">5.99.1.4</ecNumber>
    </recommendedName>
</protein>
<dbReference type="RefSeq" id="WP_046858348.1">
    <property type="nucleotide sequence ID" value="NZ_CP011412.1"/>
</dbReference>
<comment type="similarity">
    <text evidence="1">Belongs to the GST superfamily. NadH family.</text>
</comment>
<dbReference type="InterPro" id="IPR001853">
    <property type="entry name" value="DSBA-like_thioredoxin_dom"/>
</dbReference>
<dbReference type="PIRSF" id="PIRSF006386">
    <property type="entry name" value="HCCAis_GSTk"/>
    <property type="match status" value="1"/>
</dbReference>
<keyword evidence="1 4" id="KW-0413">Isomerase</keyword>
<proteinExistence type="inferred from homology"/>
<dbReference type="AlphaFoldDB" id="A0A0F7JVN4"/>
<keyword evidence="5" id="KW-1185">Reference proteome</keyword>
<name>A0A0F7JVN4_9GAMM</name>
<feature type="domain" description="DSBA-like thioredoxin" evidence="3">
    <location>
        <begin position="6"/>
        <end position="194"/>
    </location>
</feature>
<dbReference type="InterPro" id="IPR044087">
    <property type="entry name" value="NahD-like"/>
</dbReference>
<reference evidence="4 5" key="1">
    <citation type="journal article" date="2015" name="Genome Announc.">
        <title>Complete Genome Sequence of Sedimenticola thiotaurini Strain SIP-G1, a Polyphosphate- and Polyhydroxyalkanoate-Accumulating Sulfur-Oxidizing Gammaproteobacterium Isolated from Salt Marsh Sediments.</title>
        <authorList>
            <person name="Flood B.E."/>
            <person name="Jones D.S."/>
            <person name="Bailey J.V."/>
        </authorList>
    </citation>
    <scope>NUCLEOTIDE SEQUENCE [LARGE SCALE GENOMIC DNA]</scope>
    <source>
        <strain evidence="4 5">SIP-G1</strain>
    </source>
</reference>
<evidence type="ECO:0000313" key="4">
    <source>
        <dbReference type="EMBL" id="AKH19409.1"/>
    </source>
</evidence>
<dbReference type="Pfam" id="PF01323">
    <property type="entry name" value="DSBA"/>
    <property type="match status" value="1"/>
</dbReference>
<dbReference type="OrthoDB" id="5244108at2"/>
<organism evidence="4 5">
    <name type="scientific">Sedimenticola thiotaurini</name>
    <dbReference type="NCBI Taxonomy" id="1543721"/>
    <lineage>
        <taxon>Bacteria</taxon>
        <taxon>Pseudomonadati</taxon>
        <taxon>Pseudomonadota</taxon>
        <taxon>Gammaproteobacteria</taxon>
        <taxon>Chromatiales</taxon>
        <taxon>Sedimenticolaceae</taxon>
        <taxon>Sedimenticola</taxon>
    </lineage>
</organism>
<dbReference type="GO" id="GO:1901170">
    <property type="term" value="P:naphthalene catabolic process"/>
    <property type="evidence" value="ECO:0007669"/>
    <property type="project" value="InterPro"/>
</dbReference>
<dbReference type="CDD" id="cd03022">
    <property type="entry name" value="DsbA_HCCA_Iso"/>
    <property type="match status" value="1"/>
</dbReference>
<comment type="catalytic activity">
    <reaction evidence="1">
        <text>2-hydroxychromene-2-carboxylate = (3E)-4-(2-hydroxyphenyl)-2-oxobut-3-enoate</text>
        <dbReference type="Rhea" id="RHEA:27401"/>
        <dbReference type="ChEBI" id="CHEBI:59350"/>
        <dbReference type="ChEBI" id="CHEBI:59353"/>
        <dbReference type="EC" id="5.99.1.4"/>
    </reaction>
</comment>
<dbReference type="EMBL" id="CP011412">
    <property type="protein sequence ID" value="AKH19409.1"/>
    <property type="molecule type" value="Genomic_DNA"/>
</dbReference>
<dbReference type="InterPro" id="IPR014440">
    <property type="entry name" value="HCCAis_GSTk"/>
</dbReference>
<dbReference type="EC" id="5.99.1.4" evidence="1"/>
<evidence type="ECO:0000259" key="3">
    <source>
        <dbReference type="Pfam" id="PF01323"/>
    </source>
</evidence>
<dbReference type="InterPro" id="IPR036249">
    <property type="entry name" value="Thioredoxin-like_sf"/>
</dbReference>
<dbReference type="GO" id="GO:0006749">
    <property type="term" value="P:glutathione metabolic process"/>
    <property type="evidence" value="ECO:0007669"/>
    <property type="project" value="TreeGrafter"/>
</dbReference>